<comment type="function">
    <text evidence="5">Component of the gamma-tubulin ring complex (gTuRC) which mediates microtubule nucleation.</text>
</comment>
<comment type="subcellular location">
    <subcellularLocation>
        <location evidence="5">Cytoplasm</location>
        <location evidence="5">Cytoskeleton</location>
        <location evidence="5">Microtubule organizing center</location>
    </subcellularLocation>
</comment>
<evidence type="ECO:0000256" key="3">
    <source>
        <dbReference type="ARBA" id="ARBA00022701"/>
    </source>
</evidence>
<dbReference type="InterPro" id="IPR041470">
    <property type="entry name" value="GCP_N"/>
</dbReference>
<proteinExistence type="inferred from homology"/>
<dbReference type="PANTHER" id="PTHR19302:SF13">
    <property type="entry name" value="GAMMA-TUBULIN COMPLEX COMPONENT 2"/>
    <property type="match status" value="1"/>
</dbReference>
<evidence type="ECO:0000256" key="5">
    <source>
        <dbReference type="RuleBase" id="RU363050"/>
    </source>
</evidence>
<evidence type="ECO:0000256" key="4">
    <source>
        <dbReference type="ARBA" id="ARBA00023212"/>
    </source>
</evidence>
<dbReference type="GO" id="GO:0000930">
    <property type="term" value="C:gamma-tubulin complex"/>
    <property type="evidence" value="ECO:0007669"/>
    <property type="project" value="TreeGrafter"/>
</dbReference>
<dbReference type="InterPro" id="IPR040457">
    <property type="entry name" value="GCP_C"/>
</dbReference>
<keyword evidence="10" id="KW-1185">Reference proteome</keyword>
<dbReference type="GO" id="GO:0051225">
    <property type="term" value="P:spindle assembly"/>
    <property type="evidence" value="ECO:0007669"/>
    <property type="project" value="TreeGrafter"/>
</dbReference>
<dbReference type="Proteomes" id="UP000239649">
    <property type="component" value="Unassembled WGS sequence"/>
</dbReference>
<protein>
    <recommendedName>
        <fullName evidence="5">Gamma-tubulin complex component</fullName>
    </recommendedName>
</protein>
<accession>A0A2P6VQ20</accession>
<dbReference type="GO" id="GO:0007020">
    <property type="term" value="P:microtubule nucleation"/>
    <property type="evidence" value="ECO:0007669"/>
    <property type="project" value="InterPro"/>
</dbReference>
<feature type="compositionally biased region" description="Low complexity" evidence="6">
    <location>
        <begin position="62"/>
        <end position="81"/>
    </location>
</feature>
<dbReference type="GO" id="GO:0000922">
    <property type="term" value="C:spindle pole"/>
    <property type="evidence" value="ECO:0007669"/>
    <property type="project" value="InterPro"/>
</dbReference>
<dbReference type="Pfam" id="PF04130">
    <property type="entry name" value="GCP_C_terminal"/>
    <property type="match status" value="1"/>
</dbReference>
<feature type="region of interest" description="Disordered" evidence="6">
    <location>
        <begin position="451"/>
        <end position="480"/>
    </location>
</feature>
<name>A0A2P6VQ20_9CHLO</name>
<reference evidence="9 10" key="1">
    <citation type="journal article" date="2018" name="Plant J.">
        <title>Genome sequences of Chlorella sorokiniana UTEX 1602 and Micractinium conductrix SAG 241.80: implications to maltose excretion by a green alga.</title>
        <authorList>
            <person name="Arriola M.B."/>
            <person name="Velmurugan N."/>
            <person name="Zhang Y."/>
            <person name="Plunkett M.H."/>
            <person name="Hondzo H."/>
            <person name="Barney B.M."/>
        </authorList>
    </citation>
    <scope>NUCLEOTIDE SEQUENCE [LARGE SCALE GENOMIC DNA]</scope>
    <source>
        <strain evidence="9 10">SAG 241.80</strain>
    </source>
</reference>
<dbReference type="OrthoDB" id="2192946at2759"/>
<evidence type="ECO:0000313" key="9">
    <source>
        <dbReference type="EMBL" id="PSC76155.1"/>
    </source>
</evidence>
<evidence type="ECO:0000256" key="2">
    <source>
        <dbReference type="ARBA" id="ARBA00022490"/>
    </source>
</evidence>
<dbReference type="GO" id="GO:0031122">
    <property type="term" value="P:cytoplasmic microtubule organization"/>
    <property type="evidence" value="ECO:0007669"/>
    <property type="project" value="TreeGrafter"/>
</dbReference>
<organism evidence="9 10">
    <name type="scientific">Micractinium conductrix</name>
    <dbReference type="NCBI Taxonomy" id="554055"/>
    <lineage>
        <taxon>Eukaryota</taxon>
        <taxon>Viridiplantae</taxon>
        <taxon>Chlorophyta</taxon>
        <taxon>core chlorophytes</taxon>
        <taxon>Trebouxiophyceae</taxon>
        <taxon>Chlorellales</taxon>
        <taxon>Chlorellaceae</taxon>
        <taxon>Chlorella clade</taxon>
        <taxon>Micractinium</taxon>
    </lineage>
</organism>
<comment type="similarity">
    <text evidence="1 5">Belongs to the TUBGCP family.</text>
</comment>
<dbReference type="Gene3D" id="1.20.120.1900">
    <property type="entry name" value="Gamma-tubulin complex, C-terminal domain"/>
    <property type="match status" value="1"/>
</dbReference>
<dbReference type="Pfam" id="PF17681">
    <property type="entry name" value="GCP_N_terminal"/>
    <property type="match status" value="1"/>
</dbReference>
<feature type="domain" description="Gamma tubulin complex component protein N-terminal" evidence="8">
    <location>
        <begin position="216"/>
        <end position="554"/>
    </location>
</feature>
<evidence type="ECO:0000259" key="7">
    <source>
        <dbReference type="Pfam" id="PF04130"/>
    </source>
</evidence>
<dbReference type="InterPro" id="IPR007259">
    <property type="entry name" value="GCP"/>
</dbReference>
<evidence type="ECO:0000313" key="10">
    <source>
        <dbReference type="Proteomes" id="UP000239649"/>
    </source>
</evidence>
<keyword evidence="4 5" id="KW-0206">Cytoskeleton</keyword>
<dbReference type="GO" id="GO:0051011">
    <property type="term" value="F:microtubule minus-end binding"/>
    <property type="evidence" value="ECO:0007669"/>
    <property type="project" value="TreeGrafter"/>
</dbReference>
<dbReference type="STRING" id="554055.A0A2P6VQ20"/>
<feature type="domain" description="Gamma tubulin complex component C-terminal" evidence="7">
    <location>
        <begin position="561"/>
        <end position="961"/>
    </location>
</feature>
<dbReference type="GO" id="GO:0043015">
    <property type="term" value="F:gamma-tubulin binding"/>
    <property type="evidence" value="ECO:0007669"/>
    <property type="project" value="InterPro"/>
</dbReference>
<comment type="caution">
    <text evidence="9">The sequence shown here is derived from an EMBL/GenBank/DDBJ whole genome shotgun (WGS) entry which is preliminary data.</text>
</comment>
<sequence length="986" mass="106550">MSGGGLAGAPGAGLPANLQRPEVLAALEVTRAKFAAQQAAAAAAAAQQPNGVAASASVPYRQQHQQPSQPQPSTGLPARPAGATALLGATRTNPMFGEAALFSPDKKSDREYTPVLADAIRAPTLDALAPDAGLPPVGDLFAATPQLPAYLPKGKDGAPALLGAPALPPWDGRRAFLTGRFVWDEAQERVQQGGAAAGRPAVLETYPLHVQEALLVDDLLSAFLGLSGTYVRAKQLEAPGGARLGYEVVAARGSLEPALQEMATRMLPICEYVAVIQRFVETRRAYAWGLVCQALAGAMRHVLQDWELMVAQLESQLRSGKLTLQALWYYVQPPLSALKLVASLAADASARRLRGAALLDALHSRCSACMGDAAAHRLALRLLRAAAEPYFSMLERWLCSGEVDDPYGEFMVQEDVEITRDSLNADNQSAFWHNRYTLRFAYDAMVPPAEPPPPATAAGAGSGGTTTAAPAVAAPSVSRPTPQLPHDVPAFLQRHKQHILDTGKYLNVMRQCKAEPPRTLPVGTRLEYDEGGKYALAIEGAHAAASVAAMELLRRQKDLAGGLGVLKRYFLTAQGDMVLHLMDAAEPEFARRVGSVPLQQLQSLLESAVRGSSAASDPAAASLAAAWDHRSILNMLVANQPALSALPGAHTPLTMLKPVTPAPMTASEKSTLGNKRTARECFMLSYEVPWPLSIAASEAALAQYQMVFRHIFELKWVERELSRVAALYGATTGVASWRACMRRRRDSVGSDGGAGGGGDVLAASLAVSYSACQLMTHFFRQYLLYVTFEVMEPLWAAFEAKLQTASSLDEIVEQHKAFLRRLMKGCLLSRKVVVLRSLLDLKEIALRFVRLSDEHASVKWDALDEEVEQRTLGAGRKPDGRREQRMLKATLARSALERQMSRPEFASTMRDLRARFIKRVREFMAALADAHRTAHSERTDSREELESLLNLMTRLDFNGFFSAQAPPREAGLAAAGSERMTVKFAA</sequence>
<feature type="compositionally biased region" description="Low complexity" evidence="6">
    <location>
        <begin position="465"/>
        <end position="480"/>
    </location>
</feature>
<dbReference type="InterPro" id="IPR042241">
    <property type="entry name" value="GCP_C_sf"/>
</dbReference>
<feature type="region of interest" description="Disordered" evidence="6">
    <location>
        <begin position="45"/>
        <end position="81"/>
    </location>
</feature>
<evidence type="ECO:0000256" key="6">
    <source>
        <dbReference type="SAM" id="MobiDB-lite"/>
    </source>
</evidence>
<dbReference type="GO" id="GO:0000278">
    <property type="term" value="P:mitotic cell cycle"/>
    <property type="evidence" value="ECO:0007669"/>
    <property type="project" value="TreeGrafter"/>
</dbReference>
<evidence type="ECO:0000259" key="8">
    <source>
        <dbReference type="Pfam" id="PF17681"/>
    </source>
</evidence>
<gene>
    <name evidence="9" type="primary">g515</name>
    <name evidence="9" type="ORF">C2E20_0515</name>
</gene>
<dbReference type="PANTHER" id="PTHR19302">
    <property type="entry name" value="GAMMA TUBULIN COMPLEX PROTEIN"/>
    <property type="match status" value="1"/>
</dbReference>
<dbReference type="AlphaFoldDB" id="A0A2P6VQ20"/>
<dbReference type="GO" id="GO:0051321">
    <property type="term" value="P:meiotic cell cycle"/>
    <property type="evidence" value="ECO:0007669"/>
    <property type="project" value="TreeGrafter"/>
</dbReference>
<dbReference type="GO" id="GO:0005874">
    <property type="term" value="C:microtubule"/>
    <property type="evidence" value="ECO:0007669"/>
    <property type="project" value="UniProtKB-KW"/>
</dbReference>
<keyword evidence="3 5" id="KW-0493">Microtubule</keyword>
<dbReference type="EMBL" id="LHPF02000001">
    <property type="protein sequence ID" value="PSC76155.1"/>
    <property type="molecule type" value="Genomic_DNA"/>
</dbReference>
<evidence type="ECO:0000256" key="1">
    <source>
        <dbReference type="ARBA" id="ARBA00010337"/>
    </source>
</evidence>
<keyword evidence="2 5" id="KW-0963">Cytoplasm</keyword>